<proteinExistence type="predicted"/>
<evidence type="ECO:0000256" key="3">
    <source>
        <dbReference type="ARBA" id="ARBA00023163"/>
    </source>
</evidence>
<sequence length="341" mass="38052">MKSKITLKQIAKELGVSVSTVSKALNDSPEIGDATKARVVEFAQLNNFKPNALAKSLKNQKSFTIGVILPNILNPFFAKVFKGIEEKATKMGYNVVTAISNESRQKEALMLDILNNGIIDGFILALAEETQEKEDFFHLNEVMKSGTPVVLFDRVSESIKCDKVIVDDYESAIDATNHLLKTTNKKIALISTIDNLSVGKLRFSGYKKALEDANLALDENLIIIDNDLDTFDEKLEQLIKSKKIDAIFAVDEYAATSCHKKAIKNGIKIPEELSIIGFADGVFSRRLTPSLSTVSQHAPEIGEKTVELLLARINEKDETERYKYKTEIIKTELRHRESTKK</sequence>
<keyword evidence="1" id="KW-0805">Transcription regulation</keyword>
<dbReference type="STRING" id="683124.SAMN05444337_1992"/>
<dbReference type="Gene3D" id="3.40.50.2300">
    <property type="match status" value="2"/>
</dbReference>
<reference evidence="5 6" key="1">
    <citation type="submission" date="2016-11" db="EMBL/GenBank/DDBJ databases">
        <authorList>
            <person name="Jaros S."/>
            <person name="Januszkiewicz K."/>
            <person name="Wedrychowicz H."/>
        </authorList>
    </citation>
    <scope>NUCLEOTIDE SEQUENCE [LARGE SCALE GENOMIC DNA]</scope>
    <source>
        <strain evidence="5 6">DSM 22807</strain>
    </source>
</reference>
<dbReference type="InterPro" id="IPR000843">
    <property type="entry name" value="HTH_LacI"/>
</dbReference>
<feature type="domain" description="HTH lacI-type" evidence="4">
    <location>
        <begin position="5"/>
        <end position="59"/>
    </location>
</feature>
<name>A0A1M6J7F1_9FLAO</name>
<dbReference type="InterPro" id="IPR010982">
    <property type="entry name" value="Lambda_DNA-bd_dom_sf"/>
</dbReference>
<protein>
    <submittedName>
        <fullName evidence="5">Transcriptional regulator, LacI family</fullName>
    </submittedName>
</protein>
<dbReference type="SUPFAM" id="SSF47413">
    <property type="entry name" value="lambda repressor-like DNA-binding domains"/>
    <property type="match status" value="1"/>
</dbReference>
<dbReference type="Pfam" id="PF00532">
    <property type="entry name" value="Peripla_BP_1"/>
    <property type="match status" value="1"/>
</dbReference>
<dbReference type="EMBL" id="FQZH01000003">
    <property type="protein sequence ID" value="SHJ42619.1"/>
    <property type="molecule type" value="Genomic_DNA"/>
</dbReference>
<keyword evidence="3" id="KW-0804">Transcription</keyword>
<dbReference type="PANTHER" id="PTHR30146:SF109">
    <property type="entry name" value="HTH-TYPE TRANSCRIPTIONAL REGULATOR GALS"/>
    <property type="match status" value="1"/>
</dbReference>
<accession>A0A1M6J7F1</accession>
<dbReference type="InterPro" id="IPR028082">
    <property type="entry name" value="Peripla_BP_I"/>
</dbReference>
<gene>
    <name evidence="5" type="ORF">SAMN05444337_1992</name>
</gene>
<keyword evidence="2" id="KW-0238">DNA-binding</keyword>
<evidence type="ECO:0000259" key="4">
    <source>
        <dbReference type="PROSITE" id="PS50932"/>
    </source>
</evidence>
<evidence type="ECO:0000256" key="2">
    <source>
        <dbReference type="ARBA" id="ARBA00023125"/>
    </source>
</evidence>
<dbReference type="Proteomes" id="UP000184232">
    <property type="component" value="Unassembled WGS sequence"/>
</dbReference>
<dbReference type="CDD" id="cd06267">
    <property type="entry name" value="PBP1_LacI_sugar_binding-like"/>
    <property type="match status" value="1"/>
</dbReference>
<dbReference type="OrthoDB" id="9768806at2"/>
<organism evidence="5 6">
    <name type="scientific">Flavobacterium haoranii</name>
    <dbReference type="NCBI Taxonomy" id="683124"/>
    <lineage>
        <taxon>Bacteria</taxon>
        <taxon>Pseudomonadati</taxon>
        <taxon>Bacteroidota</taxon>
        <taxon>Flavobacteriia</taxon>
        <taxon>Flavobacteriales</taxon>
        <taxon>Flavobacteriaceae</taxon>
        <taxon>Flavobacterium</taxon>
    </lineage>
</organism>
<dbReference type="SUPFAM" id="SSF53822">
    <property type="entry name" value="Periplasmic binding protein-like I"/>
    <property type="match status" value="1"/>
</dbReference>
<dbReference type="Gene3D" id="1.10.260.40">
    <property type="entry name" value="lambda repressor-like DNA-binding domains"/>
    <property type="match status" value="1"/>
</dbReference>
<dbReference type="PROSITE" id="PS50932">
    <property type="entry name" value="HTH_LACI_2"/>
    <property type="match status" value="1"/>
</dbReference>
<evidence type="ECO:0000313" key="6">
    <source>
        <dbReference type="Proteomes" id="UP000184232"/>
    </source>
</evidence>
<dbReference type="GO" id="GO:0000976">
    <property type="term" value="F:transcription cis-regulatory region binding"/>
    <property type="evidence" value="ECO:0007669"/>
    <property type="project" value="TreeGrafter"/>
</dbReference>
<dbReference type="SMART" id="SM00354">
    <property type="entry name" value="HTH_LACI"/>
    <property type="match status" value="1"/>
</dbReference>
<dbReference type="RefSeq" id="WP_072784540.1">
    <property type="nucleotide sequence ID" value="NZ_CP045292.1"/>
</dbReference>
<dbReference type="GO" id="GO:0003700">
    <property type="term" value="F:DNA-binding transcription factor activity"/>
    <property type="evidence" value="ECO:0007669"/>
    <property type="project" value="TreeGrafter"/>
</dbReference>
<dbReference type="InterPro" id="IPR001761">
    <property type="entry name" value="Peripla_BP/Lac1_sug-bd_dom"/>
</dbReference>
<evidence type="ECO:0000313" key="5">
    <source>
        <dbReference type="EMBL" id="SHJ42619.1"/>
    </source>
</evidence>
<keyword evidence="6" id="KW-1185">Reference proteome</keyword>
<dbReference type="CDD" id="cd01392">
    <property type="entry name" value="HTH_LacI"/>
    <property type="match status" value="1"/>
</dbReference>
<dbReference type="PANTHER" id="PTHR30146">
    <property type="entry name" value="LACI-RELATED TRANSCRIPTIONAL REPRESSOR"/>
    <property type="match status" value="1"/>
</dbReference>
<dbReference type="Pfam" id="PF00356">
    <property type="entry name" value="LacI"/>
    <property type="match status" value="1"/>
</dbReference>
<dbReference type="AlphaFoldDB" id="A0A1M6J7F1"/>
<evidence type="ECO:0000256" key="1">
    <source>
        <dbReference type="ARBA" id="ARBA00023015"/>
    </source>
</evidence>